<name>A0AAV2B5W8_9ARAC</name>
<dbReference type="GO" id="GO:0003676">
    <property type="term" value="F:nucleic acid binding"/>
    <property type="evidence" value="ECO:0007669"/>
    <property type="project" value="InterPro"/>
</dbReference>
<evidence type="ECO:0000256" key="1">
    <source>
        <dbReference type="SAM" id="Phobius"/>
    </source>
</evidence>
<keyword evidence="1" id="KW-0472">Membrane</keyword>
<keyword evidence="1" id="KW-1133">Transmembrane helix</keyword>
<feature type="transmembrane region" description="Helical" evidence="1">
    <location>
        <begin position="20"/>
        <end position="42"/>
    </location>
</feature>
<dbReference type="EMBL" id="CAXIEN010000288">
    <property type="protein sequence ID" value="CAL1291626.1"/>
    <property type="molecule type" value="Genomic_DNA"/>
</dbReference>
<organism evidence="2 3">
    <name type="scientific">Larinioides sclopetarius</name>
    <dbReference type="NCBI Taxonomy" id="280406"/>
    <lineage>
        <taxon>Eukaryota</taxon>
        <taxon>Metazoa</taxon>
        <taxon>Ecdysozoa</taxon>
        <taxon>Arthropoda</taxon>
        <taxon>Chelicerata</taxon>
        <taxon>Arachnida</taxon>
        <taxon>Araneae</taxon>
        <taxon>Araneomorphae</taxon>
        <taxon>Entelegynae</taxon>
        <taxon>Araneoidea</taxon>
        <taxon>Araneidae</taxon>
        <taxon>Larinioides</taxon>
    </lineage>
</organism>
<dbReference type="AlphaFoldDB" id="A0AAV2B5W8"/>
<dbReference type="InterPro" id="IPR036397">
    <property type="entry name" value="RNaseH_sf"/>
</dbReference>
<proteinExistence type="predicted"/>
<keyword evidence="3" id="KW-1185">Reference proteome</keyword>
<gene>
    <name evidence="2" type="ORF">LARSCL_LOCUS17189</name>
</gene>
<evidence type="ECO:0000313" key="2">
    <source>
        <dbReference type="EMBL" id="CAL1291626.1"/>
    </source>
</evidence>
<sequence>MTILLLGRCESGESKPKTEIGHYSFTLIARVVLLYTLIGGAYNARSARIVSLHSFRTTVLSCTDNMVTSLEVEIWRHVTISTLLNNFPDVSRNKRFQYLLNFLTRYNEEDDAMSSQIITGDKTWVSHITPERKQQSMEWRRTTPLYRSRPNRLNPSVRPWHLSFGIGMLFCWSTSSNAEPPR</sequence>
<comment type="caution">
    <text evidence="2">The sequence shown here is derived from an EMBL/GenBank/DDBJ whole genome shotgun (WGS) entry which is preliminary data.</text>
</comment>
<reference evidence="2 3" key="1">
    <citation type="submission" date="2024-04" db="EMBL/GenBank/DDBJ databases">
        <authorList>
            <person name="Rising A."/>
            <person name="Reimegard J."/>
            <person name="Sonavane S."/>
            <person name="Akerstrom W."/>
            <person name="Nylinder S."/>
            <person name="Hedman E."/>
            <person name="Kallberg Y."/>
        </authorList>
    </citation>
    <scope>NUCLEOTIDE SEQUENCE [LARGE SCALE GENOMIC DNA]</scope>
</reference>
<keyword evidence="1" id="KW-0812">Transmembrane</keyword>
<dbReference type="Proteomes" id="UP001497382">
    <property type="component" value="Unassembled WGS sequence"/>
</dbReference>
<dbReference type="Gene3D" id="3.30.420.10">
    <property type="entry name" value="Ribonuclease H-like superfamily/Ribonuclease H"/>
    <property type="match status" value="1"/>
</dbReference>
<accession>A0AAV2B5W8</accession>
<evidence type="ECO:0000313" key="3">
    <source>
        <dbReference type="Proteomes" id="UP001497382"/>
    </source>
</evidence>
<protein>
    <submittedName>
        <fullName evidence="2">Uncharacterized protein</fullName>
    </submittedName>
</protein>